<accession>A0A179GIL7</accession>
<dbReference type="Proteomes" id="UP000078240">
    <property type="component" value="Unassembled WGS sequence"/>
</dbReference>
<protein>
    <submittedName>
        <fullName evidence="1">Uncharacterized protein</fullName>
    </submittedName>
</protein>
<name>A0A179GIL7_PURLI</name>
<evidence type="ECO:0000313" key="1">
    <source>
        <dbReference type="EMBL" id="OAQ77704.1"/>
    </source>
</evidence>
<comment type="caution">
    <text evidence="1">The sequence shown here is derived from an EMBL/GenBank/DDBJ whole genome shotgun (WGS) entry which is preliminary data.</text>
</comment>
<evidence type="ECO:0000313" key="2">
    <source>
        <dbReference type="Proteomes" id="UP000078240"/>
    </source>
</evidence>
<organism evidence="1 2">
    <name type="scientific">Purpureocillium lilacinum</name>
    <name type="common">Paecilomyces lilacinus</name>
    <dbReference type="NCBI Taxonomy" id="33203"/>
    <lineage>
        <taxon>Eukaryota</taxon>
        <taxon>Fungi</taxon>
        <taxon>Dikarya</taxon>
        <taxon>Ascomycota</taxon>
        <taxon>Pezizomycotina</taxon>
        <taxon>Sordariomycetes</taxon>
        <taxon>Hypocreomycetidae</taxon>
        <taxon>Hypocreales</taxon>
        <taxon>Ophiocordycipitaceae</taxon>
        <taxon>Purpureocillium</taxon>
    </lineage>
</organism>
<dbReference type="AlphaFoldDB" id="A0A179GIL7"/>
<sequence>MQGVSGAVSAHPTALPWSCWPSRNGCARQLSSDSRGQLAMDLWLRLSIRPSATEQICMCCDAATGVPPSLQDIPGRSCESAALLDARTGSAGFCPGRGTRVCVKHGTWGLSDAVLHAQVRSTRRARNRRSGSVGGRQWRGSVSTLRGGGVGVGWFAPAFSFTEEGTKVTLPYVVPPSPRCNGRYIPTLVGTVQYLGSTRGNQVTCYPSPQPSSTFEAGALARRLFRKVESNFTARPRPALHSCIFMAQARGDDGRACLTDHPALHTFSPSH</sequence>
<proteinExistence type="predicted"/>
<gene>
    <name evidence="1" type="ORF">VFPBJ_08176</name>
</gene>
<reference evidence="1 2" key="1">
    <citation type="submission" date="2016-01" db="EMBL/GenBank/DDBJ databases">
        <title>Biosynthesis of antibiotic leucinostatins and their inhibition on Phytophthora in bio-control Purpureocillium lilacinum.</title>
        <authorList>
            <person name="Wang G."/>
            <person name="Liu Z."/>
            <person name="Lin R."/>
            <person name="Li E."/>
            <person name="Mao Z."/>
            <person name="Ling J."/>
            <person name="Yin W."/>
            <person name="Xie B."/>
        </authorList>
    </citation>
    <scope>NUCLEOTIDE SEQUENCE [LARGE SCALE GENOMIC DNA]</scope>
    <source>
        <strain evidence="1">PLBJ-1</strain>
    </source>
</reference>
<dbReference type="EMBL" id="LSBH01000006">
    <property type="protein sequence ID" value="OAQ77704.1"/>
    <property type="molecule type" value="Genomic_DNA"/>
</dbReference>